<dbReference type="EMBL" id="JAFEJA010000001">
    <property type="protein sequence ID" value="MBM9621874.1"/>
    <property type="molecule type" value="Genomic_DNA"/>
</dbReference>
<reference evidence="2 3" key="1">
    <citation type="journal article" date="2016" name="Arch. Microbiol.">
        <title>Streptomyces zhihengii sp. nov., isolated from rhizospheric soil of Psammosilene tunicoides.</title>
        <authorList>
            <person name="Huang M.J."/>
            <person name="Fei J.J."/>
            <person name="Salam N."/>
            <person name="Kim C.J."/>
            <person name="Hozzein W.N."/>
            <person name="Xiao M."/>
            <person name="Huang H.Q."/>
            <person name="Li W.J."/>
        </authorList>
    </citation>
    <scope>NUCLEOTIDE SEQUENCE [LARGE SCALE GENOMIC DNA]</scope>
    <source>
        <strain evidence="2 3">YIM T102</strain>
    </source>
</reference>
<dbReference type="Proteomes" id="UP000664109">
    <property type="component" value="Unassembled WGS sequence"/>
</dbReference>
<protein>
    <submittedName>
        <fullName evidence="2">Uncharacterized protein</fullName>
    </submittedName>
</protein>
<accession>A0ABS2UWL4</accession>
<comment type="caution">
    <text evidence="2">The sequence shown here is derived from an EMBL/GenBank/DDBJ whole genome shotgun (WGS) entry which is preliminary data.</text>
</comment>
<evidence type="ECO:0000313" key="2">
    <source>
        <dbReference type="EMBL" id="MBM9621874.1"/>
    </source>
</evidence>
<name>A0ABS2UWL4_9ACTN</name>
<sequence>MSDARPDQPSENQQQPVTLASAASDGAGKHRGGAAPESTSPTEAHGRHRRPS</sequence>
<organism evidence="2 3">
    <name type="scientific">Streptomyces zhihengii</name>
    <dbReference type="NCBI Taxonomy" id="1818004"/>
    <lineage>
        <taxon>Bacteria</taxon>
        <taxon>Bacillati</taxon>
        <taxon>Actinomycetota</taxon>
        <taxon>Actinomycetes</taxon>
        <taxon>Kitasatosporales</taxon>
        <taxon>Streptomycetaceae</taxon>
        <taxon>Streptomyces</taxon>
    </lineage>
</organism>
<evidence type="ECO:0000313" key="3">
    <source>
        <dbReference type="Proteomes" id="UP000664109"/>
    </source>
</evidence>
<evidence type="ECO:0000256" key="1">
    <source>
        <dbReference type="SAM" id="MobiDB-lite"/>
    </source>
</evidence>
<gene>
    <name evidence="2" type="ORF">JE024_24690</name>
</gene>
<feature type="region of interest" description="Disordered" evidence="1">
    <location>
        <begin position="1"/>
        <end position="52"/>
    </location>
</feature>
<feature type="compositionally biased region" description="Polar residues" evidence="1">
    <location>
        <begin position="9"/>
        <end position="18"/>
    </location>
</feature>
<keyword evidence="3" id="KW-1185">Reference proteome</keyword>
<proteinExistence type="predicted"/>
<dbReference type="RefSeq" id="WP_205375682.1">
    <property type="nucleotide sequence ID" value="NZ_JAFEJA010000001.1"/>
</dbReference>